<reference evidence="2 3" key="1">
    <citation type="submission" date="2024-06" db="EMBL/GenBank/DDBJ databases">
        <title>Genomic Encyclopedia of Type Strains, Phase IV (KMG-IV): sequencing the most valuable type-strain genomes for metagenomic binning, comparative biology and taxonomic classification.</title>
        <authorList>
            <person name="Goeker M."/>
        </authorList>
    </citation>
    <scope>NUCLEOTIDE SEQUENCE [LARGE SCALE GENOMIC DNA]</scope>
    <source>
        <strain evidence="2 3">DSM 28302</strain>
    </source>
</reference>
<comment type="caution">
    <text evidence="2">The sequence shown here is derived from an EMBL/GenBank/DDBJ whole genome shotgun (WGS) entry which is preliminary data.</text>
</comment>
<comment type="similarity">
    <text evidence="1">Belongs to the UPF0342 family.</text>
</comment>
<dbReference type="HAMAP" id="MF_01526">
    <property type="entry name" value="UPF0342"/>
    <property type="match status" value="1"/>
</dbReference>
<dbReference type="EMBL" id="JBEPLN010000001">
    <property type="protein sequence ID" value="MET3633463.1"/>
    <property type="molecule type" value="Genomic_DNA"/>
</dbReference>
<dbReference type="InterPro" id="IPR010368">
    <property type="entry name" value="Com_YlbF"/>
</dbReference>
<dbReference type="RefSeq" id="WP_354367059.1">
    <property type="nucleotide sequence ID" value="NZ_JBEPLN010000001.1"/>
</dbReference>
<dbReference type="InterPro" id="IPR023378">
    <property type="entry name" value="YheA/YmcA-like_dom_sf"/>
</dbReference>
<dbReference type="SUPFAM" id="SSF158622">
    <property type="entry name" value="YheA/YmcA-like"/>
    <property type="match status" value="1"/>
</dbReference>
<protein>
    <recommendedName>
        <fullName evidence="1">UPF0342 protein ABID28_000093</fullName>
    </recommendedName>
</protein>
<dbReference type="NCBIfam" id="NF010209">
    <property type="entry name" value="PRK13676.1-1"/>
    <property type="match status" value="1"/>
</dbReference>
<dbReference type="Proteomes" id="UP001549037">
    <property type="component" value="Unassembled WGS sequence"/>
</dbReference>
<dbReference type="Gene3D" id="1.20.1500.10">
    <property type="entry name" value="YheA/YmcA-like"/>
    <property type="match status" value="1"/>
</dbReference>
<accession>A0ABV2JCM7</accession>
<dbReference type="Pfam" id="PF06133">
    <property type="entry name" value="Com_YlbF"/>
    <property type="match status" value="1"/>
</dbReference>
<keyword evidence="3" id="KW-1185">Reference proteome</keyword>
<evidence type="ECO:0000313" key="3">
    <source>
        <dbReference type="Proteomes" id="UP001549037"/>
    </source>
</evidence>
<evidence type="ECO:0000313" key="2">
    <source>
        <dbReference type="EMBL" id="MET3633463.1"/>
    </source>
</evidence>
<gene>
    <name evidence="2" type="ORF">ABID28_000093</name>
</gene>
<sequence>MSTNVYDLANELERGIRLLPEYKAVEEAKQQIEADSAAKSLWSDFVAMQEKMQGLMQTGQMPSQEDQTAMMELGQKIEANSILKNYFDQQQRLSVYIADIEKIVFAPLQELVK</sequence>
<organism evidence="2 3">
    <name type="scientific">Streptococcus porcorum</name>
    <dbReference type="NCBI Taxonomy" id="701526"/>
    <lineage>
        <taxon>Bacteria</taxon>
        <taxon>Bacillati</taxon>
        <taxon>Bacillota</taxon>
        <taxon>Bacilli</taxon>
        <taxon>Lactobacillales</taxon>
        <taxon>Streptococcaceae</taxon>
        <taxon>Streptococcus</taxon>
    </lineage>
</organism>
<name>A0ABV2JCM7_9STRE</name>
<evidence type="ECO:0000256" key="1">
    <source>
        <dbReference type="HAMAP-Rule" id="MF_01526"/>
    </source>
</evidence>
<proteinExistence type="inferred from homology"/>